<feature type="domain" description="Ubiquitin fusion degradation protein UFD1 N-terminal subdomain 2" evidence="5">
    <location>
        <begin position="136"/>
        <end position="212"/>
    </location>
</feature>
<reference evidence="6 7" key="1">
    <citation type="journal article" date="2016" name="Mol. Biol. Evol.">
        <title>Comparative Genomics of Early-Diverging Mushroom-Forming Fungi Provides Insights into the Origins of Lignocellulose Decay Capabilities.</title>
        <authorList>
            <person name="Nagy L.G."/>
            <person name="Riley R."/>
            <person name="Tritt A."/>
            <person name="Adam C."/>
            <person name="Daum C."/>
            <person name="Floudas D."/>
            <person name="Sun H."/>
            <person name="Yadav J.S."/>
            <person name="Pangilinan J."/>
            <person name="Larsson K.H."/>
            <person name="Matsuura K."/>
            <person name="Barry K."/>
            <person name="Labutti K."/>
            <person name="Kuo R."/>
            <person name="Ohm R.A."/>
            <person name="Bhattacharya S.S."/>
            <person name="Shirouzu T."/>
            <person name="Yoshinaga Y."/>
            <person name="Martin F.M."/>
            <person name="Grigoriev I.V."/>
            <person name="Hibbett D.S."/>
        </authorList>
    </citation>
    <scope>NUCLEOTIDE SEQUENCE [LARGE SCALE GENOMIC DNA]</scope>
    <source>
        <strain evidence="6 7">L-15889</strain>
    </source>
</reference>
<feature type="region of interest" description="Disordered" evidence="3">
    <location>
        <begin position="216"/>
        <end position="302"/>
    </location>
</feature>
<feature type="compositionally biased region" description="Low complexity" evidence="3">
    <location>
        <begin position="239"/>
        <end position="260"/>
    </location>
</feature>
<evidence type="ECO:0000259" key="5">
    <source>
        <dbReference type="Pfam" id="PF24842"/>
    </source>
</evidence>
<dbReference type="EMBL" id="KV429046">
    <property type="protein sequence ID" value="KZT71328.1"/>
    <property type="molecule type" value="Genomic_DNA"/>
</dbReference>
<feature type="domain" description="Ubiquitin fusion degradation protein UFD1 N-terminal subdomain 1" evidence="4">
    <location>
        <begin position="36"/>
        <end position="135"/>
    </location>
</feature>
<keyword evidence="7" id="KW-1185">Reference proteome</keyword>
<feature type="compositionally biased region" description="Polar residues" evidence="3">
    <location>
        <begin position="376"/>
        <end position="399"/>
    </location>
</feature>
<keyword evidence="2" id="KW-0833">Ubl conjugation pathway</keyword>
<dbReference type="GO" id="GO:0034098">
    <property type="term" value="C:VCP-NPL4-UFD1 AAA ATPase complex"/>
    <property type="evidence" value="ECO:0007669"/>
    <property type="project" value="TreeGrafter"/>
</dbReference>
<organism evidence="6 7">
    <name type="scientific">Daedalea quercina L-15889</name>
    <dbReference type="NCBI Taxonomy" id="1314783"/>
    <lineage>
        <taxon>Eukaryota</taxon>
        <taxon>Fungi</taxon>
        <taxon>Dikarya</taxon>
        <taxon>Basidiomycota</taxon>
        <taxon>Agaricomycotina</taxon>
        <taxon>Agaricomycetes</taxon>
        <taxon>Polyporales</taxon>
        <taxon>Fomitopsis</taxon>
    </lineage>
</organism>
<dbReference type="InterPro" id="IPR042299">
    <property type="entry name" value="Ufd1-like_Nn"/>
</dbReference>
<evidence type="ECO:0000256" key="1">
    <source>
        <dbReference type="ARBA" id="ARBA00006043"/>
    </source>
</evidence>
<dbReference type="PANTHER" id="PTHR12555">
    <property type="entry name" value="UBIQUITIN FUSION DEGRADATON PROTEIN 1"/>
    <property type="match status" value="1"/>
</dbReference>
<sequence>MDMNPFGVGPAGLFAQLAGGFGPVGHGLRPPPARSYDEYFRAYSVAMLPGRERENVSYGGKIIMPPSALASITQMDLEPPWMFKLRNPENPAASTHAGVLEFIAEEGCVHLPQWMMKTLRLNEGDPIRVTGAELPKGTFVKLQAQSTMFLEISDPKAVLEQALRNFSVLTQGDIIDISYNSIVFSLLVMETKPGGEGISVLNTDLEVDFAAPVGYVEPERPKPPPPSTMASKLNIDVNSQTPGSSRPSSSLGGSFGPTGSRNVAVSKGGDQWESFKGKGETLGGRKTKGKGISQRPIEETVTESKITRTESVLIHCHCSLTDLTFRFSKHKIVTSDLLDAEASAPAPLNLPFGKLFFGYRIVPYQPPDKSDDKQKSQPFTGTGNALNGRPTGQTLSEATSSKDKGKGKEEPSSNTSWGSGGRTLGTRSTPVNVPGSGGRPAAPANVPAIRRRSPSPEPERAYDTDEMESDDESVIYISSDEE</sequence>
<accession>A0A165RZ24</accession>
<dbReference type="AlphaFoldDB" id="A0A165RZ24"/>
<dbReference type="InterPro" id="IPR055418">
    <property type="entry name" value="UFD1_N2"/>
</dbReference>
<dbReference type="Pfam" id="PF24842">
    <property type="entry name" value="UFD1_N2"/>
    <property type="match status" value="1"/>
</dbReference>
<evidence type="ECO:0000259" key="4">
    <source>
        <dbReference type="Pfam" id="PF03152"/>
    </source>
</evidence>
<dbReference type="Proteomes" id="UP000076727">
    <property type="component" value="Unassembled WGS sequence"/>
</dbReference>
<dbReference type="InterPro" id="IPR004854">
    <property type="entry name" value="Ufd1-like"/>
</dbReference>
<evidence type="ECO:0000256" key="3">
    <source>
        <dbReference type="SAM" id="MobiDB-lite"/>
    </source>
</evidence>
<dbReference type="GO" id="GO:0031593">
    <property type="term" value="F:polyubiquitin modification-dependent protein binding"/>
    <property type="evidence" value="ECO:0007669"/>
    <property type="project" value="TreeGrafter"/>
</dbReference>
<name>A0A165RZ24_9APHY</name>
<dbReference type="GO" id="GO:0036503">
    <property type="term" value="P:ERAD pathway"/>
    <property type="evidence" value="ECO:0007669"/>
    <property type="project" value="TreeGrafter"/>
</dbReference>
<feature type="compositionally biased region" description="Basic and acidic residues" evidence="3">
    <location>
        <begin position="400"/>
        <end position="411"/>
    </location>
</feature>
<evidence type="ECO:0000256" key="2">
    <source>
        <dbReference type="ARBA" id="ARBA00022786"/>
    </source>
</evidence>
<dbReference type="OrthoDB" id="422728at2759"/>
<protein>
    <submittedName>
        <fullName evidence="6">UFD1-domain-containing protein</fullName>
    </submittedName>
</protein>
<proteinExistence type="inferred from homology"/>
<evidence type="ECO:0000313" key="7">
    <source>
        <dbReference type="Proteomes" id="UP000076727"/>
    </source>
</evidence>
<dbReference type="Pfam" id="PF03152">
    <property type="entry name" value="UFD1_N1"/>
    <property type="match status" value="1"/>
</dbReference>
<dbReference type="Gene3D" id="3.10.330.10">
    <property type="match status" value="1"/>
</dbReference>
<feature type="compositionally biased region" description="Acidic residues" evidence="3">
    <location>
        <begin position="464"/>
        <end position="482"/>
    </location>
</feature>
<evidence type="ECO:0000313" key="6">
    <source>
        <dbReference type="EMBL" id="KZT71328.1"/>
    </source>
</evidence>
<dbReference type="InterPro" id="IPR055417">
    <property type="entry name" value="UFD1_N1"/>
</dbReference>
<dbReference type="PANTHER" id="PTHR12555:SF13">
    <property type="entry name" value="UBIQUITIN RECOGNITION FACTOR IN ER-ASSOCIATED DEGRADATION PROTEIN 1"/>
    <property type="match status" value="1"/>
</dbReference>
<comment type="similarity">
    <text evidence="1">Belongs to the UFD1 family.</text>
</comment>
<gene>
    <name evidence="6" type="ORF">DAEQUDRAFT_125376</name>
</gene>
<dbReference type="STRING" id="1314783.A0A165RZ24"/>
<dbReference type="GO" id="GO:0006511">
    <property type="term" value="P:ubiquitin-dependent protein catabolic process"/>
    <property type="evidence" value="ECO:0007669"/>
    <property type="project" value="InterPro"/>
</dbReference>
<dbReference type="Gene3D" id="2.40.40.50">
    <property type="entry name" value="Ubiquitin fusion degradation protein UFD1, N-terminal domain"/>
    <property type="match status" value="1"/>
</dbReference>
<feature type="region of interest" description="Disordered" evidence="3">
    <location>
        <begin position="366"/>
        <end position="482"/>
    </location>
</feature>